<dbReference type="Pfam" id="PF10387">
    <property type="entry name" value="DUF2442"/>
    <property type="match status" value="1"/>
</dbReference>
<protein>
    <submittedName>
        <fullName evidence="1">DUF2442 domain-containing protein</fullName>
    </submittedName>
</protein>
<keyword evidence="2" id="KW-1185">Reference proteome</keyword>
<reference evidence="1 2" key="1">
    <citation type="submission" date="2024-02" db="EMBL/GenBank/DDBJ databases">
        <title>The whole genome sequence of five bacterial samples isolated from Abu Dhabi Sabkha-shore region.</title>
        <authorList>
            <person name="Sudalaimuthuasari N."/>
            <person name="Sarfraz B."/>
            <person name="Tuyisabe J.D."/>
            <person name="Mugisha Ntwali L.D.M."/>
            <person name="Ali A.I.A.A."/>
            <person name="Almansoori S.Z.A."/>
            <person name="Alajami H.S.A."/>
            <person name="Almeqbaali A.A.S."/>
            <person name="Kundu B."/>
            <person name="Saeed E.E."/>
            <person name="Sukumarinath V."/>
            <person name="Mishra A.K."/>
            <person name="Hazzouri K.M."/>
            <person name="Almaskari R."/>
            <person name="Sharma A.K."/>
            <person name="Amiri K.M.A."/>
        </authorList>
    </citation>
    <scope>NUCLEOTIDE SEQUENCE [LARGE SCALE GENOMIC DNA]</scope>
    <source>
        <strain evidence="2">kcgeb_sd</strain>
    </source>
</reference>
<evidence type="ECO:0000313" key="2">
    <source>
        <dbReference type="Proteomes" id="UP001335183"/>
    </source>
</evidence>
<dbReference type="Gene3D" id="3.30.2020.10">
    <property type="entry name" value="NE0471-like N-terminal domain"/>
    <property type="match status" value="1"/>
</dbReference>
<dbReference type="Proteomes" id="UP001335183">
    <property type="component" value="Chromosome"/>
</dbReference>
<evidence type="ECO:0000313" key="1">
    <source>
        <dbReference type="EMBL" id="WWA48212.1"/>
    </source>
</evidence>
<accession>A0ABZ2D8V9</accession>
<dbReference type="SUPFAM" id="SSF143880">
    <property type="entry name" value="NE0471 N-terminal domain-like"/>
    <property type="match status" value="1"/>
</dbReference>
<gene>
    <name evidence="1" type="ORF">V5F89_04720</name>
</gene>
<dbReference type="EMBL" id="CP144918">
    <property type="protein sequence ID" value="WWA48212.1"/>
    <property type="molecule type" value="Genomic_DNA"/>
</dbReference>
<dbReference type="InterPro" id="IPR036782">
    <property type="entry name" value="NE0471-like_N"/>
</dbReference>
<sequence>MIKLVRIEVCGPHELALHFSDGSHGEWSAEPILARDTVLTRPLESEAYFRRAFIDAGALAWPNGLDFSARSLHEELARANKLKSVHAA</sequence>
<dbReference type="InterPro" id="IPR018841">
    <property type="entry name" value="DUF2442"/>
</dbReference>
<dbReference type="RefSeq" id="WP_338447097.1">
    <property type="nucleotide sequence ID" value="NZ_CP144918.1"/>
</dbReference>
<name>A0ABZ2D8V9_9SPHN</name>
<organism evidence="1 2">
    <name type="scientific">Pelagerythrobacter marensis</name>
    <dbReference type="NCBI Taxonomy" id="543877"/>
    <lineage>
        <taxon>Bacteria</taxon>
        <taxon>Pseudomonadati</taxon>
        <taxon>Pseudomonadota</taxon>
        <taxon>Alphaproteobacteria</taxon>
        <taxon>Sphingomonadales</taxon>
        <taxon>Erythrobacteraceae</taxon>
        <taxon>Pelagerythrobacter</taxon>
    </lineage>
</organism>
<proteinExistence type="predicted"/>